<dbReference type="EMBL" id="JXTB01000759">
    <property type="protein sequence ID" value="PON33068.1"/>
    <property type="molecule type" value="Genomic_DNA"/>
</dbReference>
<gene>
    <name evidence="1" type="ORF">PanWU01x14_355760</name>
</gene>
<keyword evidence="2" id="KW-1185">Reference proteome</keyword>
<organism evidence="1 2">
    <name type="scientific">Parasponia andersonii</name>
    <name type="common">Sponia andersonii</name>
    <dbReference type="NCBI Taxonomy" id="3476"/>
    <lineage>
        <taxon>Eukaryota</taxon>
        <taxon>Viridiplantae</taxon>
        <taxon>Streptophyta</taxon>
        <taxon>Embryophyta</taxon>
        <taxon>Tracheophyta</taxon>
        <taxon>Spermatophyta</taxon>
        <taxon>Magnoliopsida</taxon>
        <taxon>eudicotyledons</taxon>
        <taxon>Gunneridae</taxon>
        <taxon>Pentapetalae</taxon>
        <taxon>rosids</taxon>
        <taxon>fabids</taxon>
        <taxon>Rosales</taxon>
        <taxon>Cannabaceae</taxon>
        <taxon>Parasponia</taxon>
    </lineage>
</organism>
<name>A0A2P5A950_PARAD</name>
<dbReference type="AlphaFoldDB" id="A0A2P5A950"/>
<evidence type="ECO:0000313" key="1">
    <source>
        <dbReference type="EMBL" id="PON33068.1"/>
    </source>
</evidence>
<sequence>MDSALPTKLRAKWDAVSYDVNVKW</sequence>
<evidence type="ECO:0000313" key="2">
    <source>
        <dbReference type="Proteomes" id="UP000237105"/>
    </source>
</evidence>
<proteinExistence type="predicted"/>
<accession>A0A2P5A950</accession>
<protein>
    <submittedName>
        <fullName evidence="1">Uncharacterized protein</fullName>
    </submittedName>
</protein>
<reference evidence="2" key="1">
    <citation type="submission" date="2016-06" db="EMBL/GenBank/DDBJ databases">
        <title>Parallel loss of symbiosis genes in relatives of nitrogen-fixing non-legume Parasponia.</title>
        <authorList>
            <person name="Van Velzen R."/>
            <person name="Holmer R."/>
            <person name="Bu F."/>
            <person name="Rutten L."/>
            <person name="Van Zeijl A."/>
            <person name="Liu W."/>
            <person name="Santuari L."/>
            <person name="Cao Q."/>
            <person name="Sharma T."/>
            <person name="Shen D."/>
            <person name="Roswanjaya Y."/>
            <person name="Wardhani T."/>
            <person name="Kalhor M.S."/>
            <person name="Jansen J."/>
            <person name="Van den Hoogen J."/>
            <person name="Gungor B."/>
            <person name="Hartog M."/>
            <person name="Hontelez J."/>
            <person name="Verver J."/>
            <person name="Yang W.-C."/>
            <person name="Schijlen E."/>
            <person name="Repin R."/>
            <person name="Schilthuizen M."/>
            <person name="Schranz E."/>
            <person name="Heidstra R."/>
            <person name="Miyata K."/>
            <person name="Fedorova E."/>
            <person name="Kohlen W."/>
            <person name="Bisseling T."/>
            <person name="Smit S."/>
            <person name="Geurts R."/>
        </authorList>
    </citation>
    <scope>NUCLEOTIDE SEQUENCE [LARGE SCALE GENOMIC DNA]</scope>
    <source>
        <strain evidence="2">cv. WU1-14</strain>
    </source>
</reference>
<dbReference type="Proteomes" id="UP000237105">
    <property type="component" value="Unassembled WGS sequence"/>
</dbReference>
<comment type="caution">
    <text evidence="1">The sequence shown here is derived from an EMBL/GenBank/DDBJ whole genome shotgun (WGS) entry which is preliminary data.</text>
</comment>